<name>A0A3G1A646_9CREN</name>
<keyword evidence="1 3" id="KW-0489">Methyltransferase</keyword>
<dbReference type="REBASE" id="100832">
    <property type="entry name" value="M.Tca1505ORF1326P"/>
</dbReference>
<dbReference type="InterPro" id="IPR001091">
    <property type="entry name" value="RM_Methyltransferase"/>
</dbReference>
<dbReference type="Pfam" id="PF01555">
    <property type="entry name" value="N6_N4_Mtase"/>
    <property type="match status" value="2"/>
</dbReference>
<dbReference type="PRINTS" id="PR00508">
    <property type="entry name" value="S21N4MTFRASE"/>
</dbReference>
<dbReference type="GO" id="GO:0003677">
    <property type="term" value="F:DNA binding"/>
    <property type="evidence" value="ECO:0007669"/>
    <property type="project" value="InterPro"/>
</dbReference>
<dbReference type="RefSeq" id="WP_020961934.1">
    <property type="nucleotide sequence ID" value="NZ_CP007493.1"/>
</dbReference>
<comment type="catalytic activity">
    <reaction evidence="3">
        <text>a 2'-deoxycytidine in DNA + S-adenosyl-L-methionine = an N(4)-methyl-2'-deoxycytidine in DNA + S-adenosyl-L-homocysteine + H(+)</text>
        <dbReference type="Rhea" id="RHEA:16857"/>
        <dbReference type="Rhea" id="RHEA-COMP:11369"/>
        <dbReference type="Rhea" id="RHEA-COMP:13674"/>
        <dbReference type="ChEBI" id="CHEBI:15378"/>
        <dbReference type="ChEBI" id="CHEBI:57856"/>
        <dbReference type="ChEBI" id="CHEBI:59789"/>
        <dbReference type="ChEBI" id="CHEBI:85452"/>
        <dbReference type="ChEBI" id="CHEBI:137933"/>
        <dbReference type="EC" id="2.1.1.113"/>
    </reaction>
</comment>
<evidence type="ECO:0000313" key="6">
    <source>
        <dbReference type="Proteomes" id="UP000266720"/>
    </source>
</evidence>
<dbReference type="InterPro" id="IPR002941">
    <property type="entry name" value="DNA_methylase_N4/N6"/>
</dbReference>
<gene>
    <name evidence="5" type="ORF">TCARB_1326</name>
</gene>
<dbReference type="EC" id="2.1.1.113" evidence="3"/>
<keyword evidence="3" id="KW-0680">Restriction system</keyword>
<comment type="similarity">
    <text evidence="3">Belongs to the N(4)/N(6)-methyltransferase family.</text>
</comment>
<sequence length="330" mass="39124">MEARARQEKYIPMRLVTREEYLEYIKTHRTVRIEDEEIPIGKPHRIEKYAPDDSALETTTVWSFPDRGDWATHRGDYRGNWAPQIPRNLILRYSRPGETVLDQMCGSGTTLVESKLLGRNAIGVDINYEAVMLTMDRLNFSYRPLDPDYREPEIRVYHGDARNLNLIEDESIDLIATHPPYANIISYSKAKRIEGDLSQVYSLEEYLQGIREVAKESFRVLKPGRYCAILIGDTRRHRHYVPIAFRVMQQFLEVGFILREDIIKIQWNTKTTEKKWARLAKTSEENWIDKPENKKHWTDFYLIAHEHLFVFRKPAEGEDIEKYRDSMKWW</sequence>
<evidence type="ECO:0000256" key="1">
    <source>
        <dbReference type="ARBA" id="ARBA00022603"/>
    </source>
</evidence>
<dbReference type="PANTHER" id="PTHR14911:SF13">
    <property type="entry name" value="TRNA (GUANINE(6)-N2)-METHYLTRANSFERASE THUMP3"/>
    <property type="match status" value="1"/>
</dbReference>
<dbReference type="GO" id="GO:0009307">
    <property type="term" value="P:DNA restriction-modification system"/>
    <property type="evidence" value="ECO:0007669"/>
    <property type="project" value="UniProtKB-KW"/>
</dbReference>
<reference evidence="6" key="1">
    <citation type="book" date="2010" name="EXTREMOPHILES" publisher="0:0-0">
        <title>Complete genome sequences of ten hyperthermophilic archaea reveal their metabolic capabilities and possible ecological roles.</title>
        <editorList>
            <person name="?"/>
        </editorList>
        <authorList>
            <person name="Ravin N.V."/>
            <person name="Mardanov A.V."/>
            <person name="Bonch-Osmolovskaya E.A."/>
            <person name="Skryabin K.G."/>
        </authorList>
    </citation>
    <scope>NUCLEOTIDE SEQUENCE [LARGE SCALE GENOMIC DNA]</scope>
    <source>
        <strain evidence="6">1505</strain>
    </source>
</reference>
<feature type="domain" description="DNA methylase N-4/N-6" evidence="4">
    <location>
        <begin position="172"/>
        <end position="316"/>
    </location>
</feature>
<evidence type="ECO:0000256" key="3">
    <source>
        <dbReference type="RuleBase" id="RU362026"/>
    </source>
</evidence>
<keyword evidence="3" id="KW-0949">S-adenosyl-L-methionine</keyword>
<dbReference type="Gene3D" id="3.40.50.150">
    <property type="entry name" value="Vaccinia Virus protein VP39"/>
    <property type="match status" value="2"/>
</dbReference>
<protein>
    <recommendedName>
        <fullName evidence="3">Type II methyltransferase</fullName>
        <ecNumber evidence="3">2.1.1.113</ecNumber>
    </recommendedName>
    <alternativeName>
        <fullName evidence="3">N-4 cytosine-specific methyltransferase</fullName>
    </alternativeName>
</protein>
<dbReference type="GO" id="GO:0030488">
    <property type="term" value="P:tRNA methylation"/>
    <property type="evidence" value="ECO:0007669"/>
    <property type="project" value="TreeGrafter"/>
</dbReference>
<dbReference type="GO" id="GO:0008170">
    <property type="term" value="F:N-methyltransferase activity"/>
    <property type="evidence" value="ECO:0007669"/>
    <property type="project" value="InterPro"/>
</dbReference>
<dbReference type="SUPFAM" id="SSF53335">
    <property type="entry name" value="S-adenosyl-L-methionine-dependent methyltransferases"/>
    <property type="match status" value="2"/>
</dbReference>
<feature type="domain" description="DNA methylase N-4/N-6" evidence="4">
    <location>
        <begin position="24"/>
        <end position="133"/>
    </location>
</feature>
<proteinExistence type="inferred from homology"/>
<keyword evidence="2" id="KW-0808">Transferase</keyword>
<dbReference type="CDD" id="cd02440">
    <property type="entry name" value="AdoMet_MTases"/>
    <property type="match status" value="1"/>
</dbReference>
<dbReference type="Proteomes" id="UP000266720">
    <property type="component" value="Chromosome"/>
</dbReference>
<dbReference type="STRING" id="697581.TCARB_1326"/>
<dbReference type="KEGG" id="tcb:TCARB_1326"/>
<evidence type="ECO:0000259" key="4">
    <source>
        <dbReference type="Pfam" id="PF01555"/>
    </source>
</evidence>
<evidence type="ECO:0000313" key="5">
    <source>
        <dbReference type="EMBL" id="AJB42372.1"/>
    </source>
</evidence>
<dbReference type="InterPro" id="IPR029063">
    <property type="entry name" value="SAM-dependent_MTases_sf"/>
</dbReference>
<dbReference type="AlphaFoldDB" id="A0A3G1A646"/>
<dbReference type="GO" id="GO:0016423">
    <property type="term" value="F:tRNA (guanine) methyltransferase activity"/>
    <property type="evidence" value="ECO:0007669"/>
    <property type="project" value="TreeGrafter"/>
</dbReference>
<dbReference type="GO" id="GO:0015667">
    <property type="term" value="F:site-specific DNA-methyltransferase (cytosine-N4-specific) activity"/>
    <property type="evidence" value="ECO:0007669"/>
    <property type="project" value="UniProtKB-EC"/>
</dbReference>
<accession>A0A3G1A646</accession>
<dbReference type="GeneID" id="16572887"/>
<organism evidence="5 6">
    <name type="scientific">Thermofilum adornatum 1505</name>
    <dbReference type="NCBI Taxonomy" id="697581"/>
    <lineage>
        <taxon>Archaea</taxon>
        <taxon>Thermoproteota</taxon>
        <taxon>Thermoprotei</taxon>
        <taxon>Thermofilales</taxon>
        <taxon>Thermofilaceae</taxon>
        <taxon>Thermofilum</taxon>
    </lineage>
</organism>
<evidence type="ECO:0000256" key="2">
    <source>
        <dbReference type="ARBA" id="ARBA00022679"/>
    </source>
</evidence>
<dbReference type="PANTHER" id="PTHR14911">
    <property type="entry name" value="THUMP DOMAIN-CONTAINING"/>
    <property type="match status" value="1"/>
</dbReference>
<dbReference type="EMBL" id="CP007493">
    <property type="protein sequence ID" value="AJB42372.1"/>
    <property type="molecule type" value="Genomic_DNA"/>
</dbReference>